<feature type="non-terminal residue" evidence="2">
    <location>
        <position position="1"/>
    </location>
</feature>
<proteinExistence type="predicted"/>
<evidence type="ECO:0000313" key="2">
    <source>
        <dbReference type="EMBL" id="SVE27256.1"/>
    </source>
</evidence>
<dbReference type="EMBL" id="UINC01205881">
    <property type="protein sequence ID" value="SVE27256.1"/>
    <property type="molecule type" value="Genomic_DNA"/>
</dbReference>
<dbReference type="GO" id="GO:0003700">
    <property type="term" value="F:DNA-binding transcription factor activity"/>
    <property type="evidence" value="ECO:0007669"/>
    <property type="project" value="InterPro"/>
</dbReference>
<gene>
    <name evidence="2" type="ORF">METZ01_LOCUS480110</name>
</gene>
<name>A0A383C494_9ZZZZ</name>
<dbReference type="InterPro" id="IPR013325">
    <property type="entry name" value="RNA_pol_sigma_r2"/>
</dbReference>
<reference evidence="2" key="1">
    <citation type="submission" date="2018-05" db="EMBL/GenBank/DDBJ databases">
        <authorList>
            <person name="Lanie J.A."/>
            <person name="Ng W.-L."/>
            <person name="Kazmierczak K.M."/>
            <person name="Andrzejewski T.M."/>
            <person name="Davidsen T.M."/>
            <person name="Wayne K.J."/>
            <person name="Tettelin H."/>
            <person name="Glass J.I."/>
            <person name="Rusch D."/>
            <person name="Podicherti R."/>
            <person name="Tsui H.-C.T."/>
            <person name="Winkler M.E."/>
        </authorList>
    </citation>
    <scope>NUCLEOTIDE SEQUENCE</scope>
</reference>
<evidence type="ECO:0000259" key="1">
    <source>
        <dbReference type="Pfam" id="PF04542"/>
    </source>
</evidence>
<dbReference type="Pfam" id="PF04542">
    <property type="entry name" value="Sigma70_r2"/>
    <property type="match status" value="1"/>
</dbReference>
<feature type="domain" description="RNA polymerase sigma-70 region 2" evidence="1">
    <location>
        <begin position="20"/>
        <end position="78"/>
    </location>
</feature>
<protein>
    <recommendedName>
        <fullName evidence="1">RNA polymerase sigma-70 region 2 domain-containing protein</fullName>
    </recommendedName>
</protein>
<dbReference type="SUPFAM" id="SSF88946">
    <property type="entry name" value="Sigma2 domain of RNA polymerase sigma factors"/>
    <property type="match status" value="1"/>
</dbReference>
<accession>A0A383C494</accession>
<dbReference type="InterPro" id="IPR007627">
    <property type="entry name" value="RNA_pol_sigma70_r2"/>
</dbReference>
<organism evidence="2">
    <name type="scientific">marine metagenome</name>
    <dbReference type="NCBI Taxonomy" id="408172"/>
    <lineage>
        <taxon>unclassified sequences</taxon>
        <taxon>metagenomes</taxon>
        <taxon>ecological metagenomes</taxon>
    </lineage>
</organism>
<dbReference type="AlphaFoldDB" id="A0A383C494"/>
<sequence>DSIADKPSPKSSTCSDINVLYRYYGEAVYRRCTLLLKNEVLAWELTQESFQVAYENRFSWQKMGSPLTWLLTIADWQCYALVAESTPNSQLELEAFVHAGLADNEARIAEWVGSGIRPLGDSEIESYLCNILDLRTHREVARGIEALPQLADYILERQIDRQAFFTVYPDLPQADVYRQKKNSGPSIAGILDCLIAKNAFKTN</sequence>
<dbReference type="Gene3D" id="1.10.1740.10">
    <property type="match status" value="1"/>
</dbReference>
<dbReference type="GO" id="GO:0006352">
    <property type="term" value="P:DNA-templated transcription initiation"/>
    <property type="evidence" value="ECO:0007669"/>
    <property type="project" value="InterPro"/>
</dbReference>